<feature type="region of interest" description="Disordered" evidence="1">
    <location>
        <begin position="341"/>
        <end position="372"/>
    </location>
</feature>
<dbReference type="Gene3D" id="2.30.130.30">
    <property type="entry name" value="Hypothetical protein"/>
    <property type="match status" value="1"/>
</dbReference>
<reference evidence="3 4" key="2">
    <citation type="submission" date="2020-08" db="EMBL/GenBank/DDBJ databases">
        <authorList>
            <person name="Ueki A."/>
            <person name="Tonouchi A."/>
        </authorList>
    </citation>
    <scope>NUCLEOTIDE SEQUENCE [LARGE SCALE GENOMIC DNA]</scope>
    <source>
        <strain evidence="3 4">CTTW</strain>
    </source>
</reference>
<proteinExistence type="predicted"/>
<feature type="compositionally biased region" description="Acidic residues" evidence="1">
    <location>
        <begin position="341"/>
        <end position="367"/>
    </location>
</feature>
<dbReference type="AlphaFoldDB" id="A0A7M3SA13"/>
<dbReference type="Pfam" id="PF12961">
    <property type="entry name" value="DUF3850"/>
    <property type="match status" value="1"/>
</dbReference>
<dbReference type="RefSeq" id="WP_197979810.1">
    <property type="nucleotide sequence ID" value="NZ_AP023368.1"/>
</dbReference>
<name>A0A7M3SA13_9FIRM</name>
<evidence type="ECO:0000256" key="1">
    <source>
        <dbReference type="SAM" id="MobiDB-lite"/>
    </source>
</evidence>
<dbReference type="SUPFAM" id="SSF88697">
    <property type="entry name" value="PUA domain-like"/>
    <property type="match status" value="1"/>
</dbReference>
<dbReference type="EMBL" id="AP023368">
    <property type="protein sequence ID" value="BCK01431.1"/>
    <property type="molecule type" value="Genomic_DNA"/>
</dbReference>
<sequence length="457" mass="53435">MDLTLSYKELKESIRNDLNSVAERFVAIGYQLKQVRDGELFKEDGYKDICEFAKKEYNIGKSNTYYFMKINDRFSVDGNSRQLIPEYEGYGSSKLTEMLNLDEEELKLVSERTTRDEIRVINQVKKEAENEPFQPAGKIDESLDFTQSKSDFVDTKKEDLEVLKNVVFEYFNDKNKREQLREISRIFRKEIFDLGREVAIVINPSGHSMFRKGTTVTFLEEKVIKVKPLGKGTMEFTYIDFLHATEEIFDLAAEDPWREKFGEPEPEIKEPEKKETIKKEPEKKEPVKKEQPKKVETKTEEKAEIEKSPESNNIPGQIEVEDFPEYMPDTPEKVEGEVILEESQEDIINEDKEESEESDSTEEEAEENNPKAHDLKTDHIYFSDVLTNKKRFELRLNDRDYKVGDILRLHEQINGQETGRTAVRLITYMLENYTGLVDKYCILGIEPVGEEIWKETK</sequence>
<dbReference type="Proteomes" id="UP000515703">
    <property type="component" value="Chromosome"/>
</dbReference>
<evidence type="ECO:0000259" key="2">
    <source>
        <dbReference type="Pfam" id="PF12961"/>
    </source>
</evidence>
<dbReference type="InterPro" id="IPR015947">
    <property type="entry name" value="PUA-like_sf"/>
</dbReference>
<feature type="compositionally biased region" description="Basic and acidic residues" evidence="1">
    <location>
        <begin position="261"/>
        <end position="309"/>
    </location>
</feature>
<evidence type="ECO:0000313" key="4">
    <source>
        <dbReference type="Proteomes" id="UP000515703"/>
    </source>
</evidence>
<evidence type="ECO:0000313" key="3">
    <source>
        <dbReference type="EMBL" id="BCK01431.1"/>
    </source>
</evidence>
<gene>
    <name evidence="3" type="ORF">bsdcttw_44710</name>
</gene>
<dbReference type="KEGG" id="acht:bsdcttw_44710"/>
<protein>
    <recommendedName>
        <fullName evidence="2">DUF3850 domain-containing protein</fullName>
    </recommendedName>
</protein>
<accession>A0A7M3SA13</accession>
<organism evidence="3 4">
    <name type="scientific">Anaerocolumna chitinilytica</name>
    <dbReference type="NCBI Taxonomy" id="1727145"/>
    <lineage>
        <taxon>Bacteria</taxon>
        <taxon>Bacillati</taxon>
        <taxon>Bacillota</taxon>
        <taxon>Clostridia</taxon>
        <taxon>Lachnospirales</taxon>
        <taxon>Lachnospiraceae</taxon>
        <taxon>Anaerocolumna</taxon>
    </lineage>
</organism>
<dbReference type="InterPro" id="IPR039440">
    <property type="entry name" value="DUF3850"/>
</dbReference>
<keyword evidence="4" id="KW-1185">Reference proteome</keyword>
<feature type="region of interest" description="Disordered" evidence="1">
    <location>
        <begin position="261"/>
        <end position="316"/>
    </location>
</feature>
<reference evidence="3 4" key="1">
    <citation type="submission" date="2020-08" db="EMBL/GenBank/DDBJ databases">
        <title>Draft genome sequencing of an Anaerocolumna strain isolated from anoxic soil subjected to BSD treatment.</title>
        <authorList>
            <person name="Uek A."/>
            <person name="Tonouchi A."/>
        </authorList>
    </citation>
    <scope>NUCLEOTIDE SEQUENCE [LARGE SCALE GENOMIC DNA]</scope>
    <source>
        <strain evidence="3 4">CTTW</strain>
    </source>
</reference>
<feature type="domain" description="DUF3850" evidence="2">
    <location>
        <begin position="373"/>
        <end position="445"/>
    </location>
</feature>